<evidence type="ECO:0000259" key="5">
    <source>
        <dbReference type="PROSITE" id="PS01124"/>
    </source>
</evidence>
<dbReference type="SUPFAM" id="SSF46689">
    <property type="entry name" value="Homeodomain-like"/>
    <property type="match status" value="2"/>
</dbReference>
<feature type="domain" description="HTH araC/xylS-type" evidence="5">
    <location>
        <begin position="203"/>
        <end position="301"/>
    </location>
</feature>
<dbReference type="GO" id="GO:0006355">
    <property type="term" value="P:regulation of DNA-templated transcription"/>
    <property type="evidence" value="ECO:0007669"/>
    <property type="project" value="UniProtKB-ARBA"/>
</dbReference>
<comment type="caution">
    <text evidence="6">The sequence shown here is derived from an EMBL/GenBank/DDBJ whole genome shotgun (WGS) entry which is preliminary data.</text>
</comment>
<evidence type="ECO:0000256" key="3">
    <source>
        <dbReference type="ARBA" id="ARBA00023163"/>
    </source>
</evidence>
<dbReference type="RefSeq" id="WP_179052677.1">
    <property type="nucleotide sequence ID" value="NZ_QJRE01000096.1"/>
</dbReference>
<organism evidence="6 7">
    <name type="scientific">Pseudomonas hunanensis</name>
    <dbReference type="NCBI Taxonomy" id="1247546"/>
    <lineage>
        <taxon>Bacteria</taxon>
        <taxon>Pseudomonadati</taxon>
        <taxon>Pseudomonadota</taxon>
        <taxon>Gammaproteobacteria</taxon>
        <taxon>Pseudomonadales</taxon>
        <taxon>Pseudomonadaceae</taxon>
        <taxon>Pseudomonas</taxon>
    </lineage>
</organism>
<dbReference type="PANTHER" id="PTHR46796">
    <property type="entry name" value="HTH-TYPE TRANSCRIPTIONAL ACTIVATOR RHAS-RELATED"/>
    <property type="match status" value="1"/>
</dbReference>
<dbReference type="SMART" id="SM00342">
    <property type="entry name" value="HTH_ARAC"/>
    <property type="match status" value="1"/>
</dbReference>
<dbReference type="InterPro" id="IPR050204">
    <property type="entry name" value="AraC_XylS_family_regulators"/>
</dbReference>
<evidence type="ECO:0000256" key="4">
    <source>
        <dbReference type="ARBA" id="ARBA00037345"/>
    </source>
</evidence>
<comment type="function">
    <text evidence="4">Regulatory protein of the TOL plasmid xyl operons. XylS activates the xylXYZLTEGFJQKIH operon required for the degradation of toluene, m-xylene and p-xylene.</text>
</comment>
<dbReference type="InterPro" id="IPR032783">
    <property type="entry name" value="AraC_lig"/>
</dbReference>
<reference evidence="6 7" key="1">
    <citation type="submission" date="2018-06" db="EMBL/GenBank/DDBJ databases">
        <title>Bacteria isolated from soil of Wuhan.</title>
        <authorList>
            <person name="Xiang W."/>
            <person name="Huang C."/>
        </authorList>
    </citation>
    <scope>NUCLEOTIDE SEQUENCE [LARGE SCALE GENOMIC DNA]</scope>
    <source>
        <strain evidence="7">xwS4</strain>
    </source>
</reference>
<dbReference type="Gene3D" id="1.10.10.60">
    <property type="entry name" value="Homeodomain-like"/>
    <property type="match status" value="2"/>
</dbReference>
<evidence type="ECO:0000256" key="2">
    <source>
        <dbReference type="ARBA" id="ARBA00023125"/>
    </source>
</evidence>
<dbReference type="Pfam" id="PF12833">
    <property type="entry name" value="HTH_18"/>
    <property type="match status" value="1"/>
</dbReference>
<keyword evidence="2" id="KW-0238">DNA-binding</keyword>
<dbReference type="AlphaFoldDB" id="A0ABD6MWM4"/>
<sequence>MPTDLLTDVLRHNGLSARKLALSTMQPNLALQFPCERSVGVHVVLRGPIYLHAADQPCAMTLARGDMVLMARGVPHAISLSAELTGQDQAYLDIRHATDLPSQEQAAHVLSGVYQFWHTPLHPFFAEMPAWYVLHSEDLPRLSPLAMVSELLAQELRSIEPGSGIVTNGLLDVVFAYVMREVVARQAIDQPGWCQGASDPQIGHVMALLQEEMDSAWTLDELARRSGLSRTALAGRFRAATGDTPLNYLRTLRMQHARQLLVETSQPLDAIAGAVGYQDAFGFSKVFKRTTGLSPRAFRQQDAAERASPRRFLRD</sequence>
<accession>A0ABD6MWM4</accession>
<keyword evidence="1" id="KW-0805">Transcription regulation</keyword>
<proteinExistence type="predicted"/>
<dbReference type="EMBL" id="QJRE01000096">
    <property type="protein sequence ID" value="NWL45644.1"/>
    <property type="molecule type" value="Genomic_DNA"/>
</dbReference>
<evidence type="ECO:0000313" key="6">
    <source>
        <dbReference type="EMBL" id="NWL45644.1"/>
    </source>
</evidence>
<dbReference type="Proteomes" id="UP000704738">
    <property type="component" value="Unassembled WGS sequence"/>
</dbReference>
<gene>
    <name evidence="6" type="ORF">DM819_07105</name>
</gene>
<name>A0ABD6MWM4_9PSED</name>
<dbReference type="InterPro" id="IPR018060">
    <property type="entry name" value="HTH_AraC"/>
</dbReference>
<dbReference type="PROSITE" id="PS01124">
    <property type="entry name" value="HTH_ARAC_FAMILY_2"/>
    <property type="match status" value="1"/>
</dbReference>
<dbReference type="GO" id="GO:0003677">
    <property type="term" value="F:DNA binding"/>
    <property type="evidence" value="ECO:0007669"/>
    <property type="project" value="UniProtKB-KW"/>
</dbReference>
<keyword evidence="3" id="KW-0804">Transcription</keyword>
<dbReference type="Pfam" id="PF12852">
    <property type="entry name" value="Cupin_6"/>
    <property type="match status" value="1"/>
</dbReference>
<dbReference type="PANTHER" id="PTHR46796:SF7">
    <property type="entry name" value="ARAC FAMILY TRANSCRIPTIONAL REGULATOR"/>
    <property type="match status" value="1"/>
</dbReference>
<dbReference type="InterPro" id="IPR009057">
    <property type="entry name" value="Homeodomain-like_sf"/>
</dbReference>
<evidence type="ECO:0000313" key="7">
    <source>
        <dbReference type="Proteomes" id="UP000704738"/>
    </source>
</evidence>
<evidence type="ECO:0000256" key="1">
    <source>
        <dbReference type="ARBA" id="ARBA00023015"/>
    </source>
</evidence>
<protein>
    <recommendedName>
        <fullName evidence="5">HTH araC/xylS-type domain-containing protein</fullName>
    </recommendedName>
</protein>